<dbReference type="InterPro" id="IPR025411">
    <property type="entry name" value="DUF4136"/>
</dbReference>
<proteinExistence type="predicted"/>
<feature type="domain" description="DUF4136" evidence="1">
    <location>
        <begin position="36"/>
        <end position="209"/>
    </location>
</feature>
<protein>
    <submittedName>
        <fullName evidence="2">DUF4136 domain-containing protein</fullName>
    </submittedName>
</protein>
<reference evidence="2 3" key="1">
    <citation type="submission" date="2018-12" db="EMBL/GenBank/DDBJ databases">
        <title>Flammeovirga pectinis sp. nov., isolated from the gut of the Korean scallop, Patinopecten yessoensis.</title>
        <authorList>
            <person name="Bae J.-W."/>
            <person name="Jeong Y.-S."/>
            <person name="Kang W."/>
        </authorList>
    </citation>
    <scope>NUCLEOTIDE SEQUENCE [LARGE SCALE GENOMIC DNA]</scope>
    <source>
        <strain evidence="2 3">L12M1</strain>
    </source>
</reference>
<keyword evidence="3" id="KW-1185">Reference proteome</keyword>
<accession>A0A3Q9FMY6</accession>
<evidence type="ECO:0000313" key="2">
    <source>
        <dbReference type="EMBL" id="AZQ61945.1"/>
    </source>
</evidence>
<dbReference type="RefSeq" id="WP_126612976.1">
    <property type="nucleotide sequence ID" value="NZ_CP034562.1"/>
</dbReference>
<dbReference type="PROSITE" id="PS51257">
    <property type="entry name" value="PROKAR_LIPOPROTEIN"/>
    <property type="match status" value="1"/>
</dbReference>
<dbReference type="KEGG" id="fll:EI427_06740"/>
<dbReference type="Pfam" id="PF13590">
    <property type="entry name" value="DUF4136"/>
    <property type="match status" value="1"/>
</dbReference>
<evidence type="ECO:0000313" key="3">
    <source>
        <dbReference type="Proteomes" id="UP000267268"/>
    </source>
</evidence>
<organism evidence="2 3">
    <name type="scientific">Flammeovirga pectinis</name>
    <dbReference type="NCBI Taxonomy" id="2494373"/>
    <lineage>
        <taxon>Bacteria</taxon>
        <taxon>Pseudomonadati</taxon>
        <taxon>Bacteroidota</taxon>
        <taxon>Cytophagia</taxon>
        <taxon>Cytophagales</taxon>
        <taxon>Flammeovirgaceae</taxon>
        <taxon>Flammeovirga</taxon>
    </lineage>
</organism>
<gene>
    <name evidence="2" type="ORF">EI427_06740</name>
</gene>
<dbReference type="AlphaFoldDB" id="A0A3Q9FMY6"/>
<dbReference type="Gene3D" id="3.30.160.670">
    <property type="match status" value="1"/>
</dbReference>
<dbReference type="Proteomes" id="UP000267268">
    <property type="component" value="Chromosome 1"/>
</dbReference>
<name>A0A3Q9FMY6_9BACT</name>
<dbReference type="OrthoDB" id="677831at2"/>
<evidence type="ECO:0000259" key="1">
    <source>
        <dbReference type="Pfam" id="PF13590"/>
    </source>
</evidence>
<sequence length="216" mass="24266">MKNLSSKILSAIAMLALLIGCNPQGPEKASDYDVVITNYDKSAEFGNITTFGMPWKVTHVGDTTESENSEMDLVILNTTKAELEKMNYRYLPETSTEKPDVVALCYAVTTTTVHSWWNWWGGYPGWGYPSYPGYPWYPYPVQGIYAYQKGTIMIELANNTPTHLPAAESDSVLIPIIWEGVTNGFTTNSQNEMMRAEKNIQQMFVQSPYLMSNSSN</sequence>
<dbReference type="EMBL" id="CP034562">
    <property type="protein sequence ID" value="AZQ61945.1"/>
    <property type="molecule type" value="Genomic_DNA"/>
</dbReference>